<feature type="domain" description="NAD(P)-binding" evidence="1">
    <location>
        <begin position="8"/>
        <end position="193"/>
    </location>
</feature>
<dbReference type="PANTHER" id="PTHR15020:SF50">
    <property type="entry name" value="UPF0659 PROTEIN YMR090W"/>
    <property type="match status" value="1"/>
</dbReference>
<dbReference type="Gene3D" id="3.40.50.720">
    <property type="entry name" value="NAD(P)-binding Rossmann-like Domain"/>
    <property type="match status" value="1"/>
</dbReference>
<evidence type="ECO:0000259" key="1">
    <source>
        <dbReference type="Pfam" id="PF13460"/>
    </source>
</evidence>
<dbReference type="EMBL" id="JBANBB010000001">
    <property type="protein sequence ID" value="MEK0305966.1"/>
    <property type="molecule type" value="Genomic_DNA"/>
</dbReference>
<evidence type="ECO:0000313" key="3">
    <source>
        <dbReference type="Proteomes" id="UP001373159"/>
    </source>
</evidence>
<dbReference type="Proteomes" id="UP001373159">
    <property type="component" value="Unassembled WGS sequence"/>
</dbReference>
<dbReference type="InterPro" id="IPR036291">
    <property type="entry name" value="NAD(P)-bd_dom_sf"/>
</dbReference>
<organism evidence="2 3">
    <name type="scientific">Bifidobacterium favimelis</name>
    <dbReference type="NCBI Taxonomy" id="3122979"/>
    <lineage>
        <taxon>Bacteria</taxon>
        <taxon>Bacillati</taxon>
        <taxon>Actinomycetota</taxon>
        <taxon>Actinomycetes</taxon>
        <taxon>Bifidobacteriales</taxon>
        <taxon>Bifidobacteriaceae</taxon>
        <taxon>Bifidobacterium</taxon>
    </lineage>
</organism>
<dbReference type="PANTHER" id="PTHR15020">
    <property type="entry name" value="FLAVIN REDUCTASE-RELATED"/>
    <property type="match status" value="1"/>
</dbReference>
<dbReference type="Pfam" id="PF13460">
    <property type="entry name" value="NAD_binding_10"/>
    <property type="match status" value="1"/>
</dbReference>
<sequence>MNLLILAAYGQIARIVEDRILSEPDFKDVTLTLGLRKSDRLSRLGANPRVTVAEVDLEDRADIDAVMKGQDLVFVDVVDHDPDNAMTRNVIASMKANKVDRVIFANVAGIYGEVPGTFGRWNAEMVGRGLPTAAASDRLLRESGLDYTTLRLCWLTDRDEVRYVTTRRDETFKGVSGSRKSAADLILRIVKDPTIGANDSLGIADPTTEGSDRPVY</sequence>
<dbReference type="RefSeq" id="WP_340468514.1">
    <property type="nucleotide sequence ID" value="NZ_JBANBB010000001.1"/>
</dbReference>
<name>A0ABU8ZL46_9BIFI</name>
<reference evidence="2 3" key="1">
    <citation type="submission" date="2024-02" db="EMBL/GenBank/DDBJ databases">
        <title>Bifidobacterium honeyensis sp. nov., isolated from the comb honey.</title>
        <authorList>
            <person name="Liu W."/>
            <person name="Li Y."/>
        </authorList>
    </citation>
    <scope>NUCLEOTIDE SEQUENCE [LARGE SCALE GENOMIC DNA]</scope>
    <source>
        <strain evidence="2 3">IMAU50988</strain>
    </source>
</reference>
<dbReference type="InterPro" id="IPR016040">
    <property type="entry name" value="NAD(P)-bd_dom"/>
</dbReference>
<keyword evidence="3" id="KW-1185">Reference proteome</keyword>
<dbReference type="SUPFAM" id="SSF51735">
    <property type="entry name" value="NAD(P)-binding Rossmann-fold domains"/>
    <property type="match status" value="1"/>
</dbReference>
<proteinExistence type="predicted"/>
<accession>A0ABU8ZL46</accession>
<comment type="caution">
    <text evidence="2">The sequence shown here is derived from an EMBL/GenBank/DDBJ whole genome shotgun (WGS) entry which is preliminary data.</text>
</comment>
<gene>
    <name evidence="2" type="ORF">V8P97_00515</name>
</gene>
<protein>
    <submittedName>
        <fullName evidence="2">NAD(P)H-binding protein</fullName>
    </submittedName>
</protein>
<evidence type="ECO:0000313" key="2">
    <source>
        <dbReference type="EMBL" id="MEK0305966.1"/>
    </source>
</evidence>